<accession>A0A3P8L3Y1</accession>
<dbReference type="InterPro" id="IPR005119">
    <property type="entry name" value="LysR_subst-bd"/>
</dbReference>
<dbReference type="InterPro" id="IPR036390">
    <property type="entry name" value="WH_DNA-bd_sf"/>
</dbReference>
<evidence type="ECO:0000313" key="7">
    <source>
        <dbReference type="EMBL" id="MBS4102345.1"/>
    </source>
</evidence>
<evidence type="ECO:0000313" key="10">
    <source>
        <dbReference type="Proteomes" id="UP000676853"/>
    </source>
</evidence>
<evidence type="ECO:0000256" key="2">
    <source>
        <dbReference type="ARBA" id="ARBA00023015"/>
    </source>
</evidence>
<evidence type="ECO:0000313" key="9">
    <source>
        <dbReference type="Proteomes" id="UP000271626"/>
    </source>
</evidence>
<reference evidence="7 10" key="2">
    <citation type="submission" date="2021-04" db="EMBL/GenBank/DDBJ databases">
        <title>Whole genome sequence analysis of a thiophenic sulfur metabolizing bacteria.</title>
        <authorList>
            <person name="Akhtar N."/>
            <person name="Akram J."/>
            <person name="Aslam A."/>
        </authorList>
    </citation>
    <scope>NUCLEOTIDE SEQUENCE [LARGE SCALE GENOMIC DNA]</scope>
    <source>
        <strain evidence="7 10">3OW</strain>
    </source>
</reference>
<dbReference type="Gene3D" id="1.10.10.10">
    <property type="entry name" value="Winged helix-like DNA-binding domain superfamily/Winged helix DNA-binding domain"/>
    <property type="match status" value="1"/>
</dbReference>
<reference evidence="8 9" key="1">
    <citation type="submission" date="2018-12" db="EMBL/GenBank/DDBJ databases">
        <authorList>
            <consortium name="Pathogen Informatics"/>
        </authorList>
    </citation>
    <scope>NUCLEOTIDE SEQUENCE [LARGE SCALE GENOMIC DNA]</scope>
    <source>
        <strain evidence="8 9">NCTC10741</strain>
    </source>
</reference>
<dbReference type="PANTHER" id="PTHR30346">
    <property type="entry name" value="TRANSCRIPTIONAL DUAL REGULATOR HCAR-RELATED"/>
    <property type="match status" value="1"/>
</dbReference>
<protein>
    <submittedName>
        <fullName evidence="8">HTH-type transcriptional regulator gltC</fullName>
    </submittedName>
    <submittedName>
        <fullName evidence="7">LysR family transcriptional regulator</fullName>
    </submittedName>
</protein>
<evidence type="ECO:0000259" key="6">
    <source>
        <dbReference type="PROSITE" id="PS50931"/>
    </source>
</evidence>
<dbReference type="SUPFAM" id="SSF53850">
    <property type="entry name" value="Periplasmic binding protein-like II"/>
    <property type="match status" value="1"/>
</dbReference>
<dbReference type="SUPFAM" id="SSF46785">
    <property type="entry name" value="Winged helix' DNA-binding domain"/>
    <property type="match status" value="1"/>
</dbReference>
<proteinExistence type="inferred from homology"/>
<gene>
    <name evidence="8" type="primary">gltC_2</name>
    <name evidence="7" type="ORF">KFZ73_14000</name>
    <name evidence="8" type="ORF">NCTC10741_00197</name>
</gene>
<dbReference type="PROSITE" id="PS50931">
    <property type="entry name" value="HTH_LYSR"/>
    <property type="match status" value="1"/>
</dbReference>
<dbReference type="Proteomes" id="UP000676853">
    <property type="component" value="Unassembled WGS sequence"/>
</dbReference>
<dbReference type="EMBL" id="LR131273">
    <property type="protein sequence ID" value="VDR37101.1"/>
    <property type="molecule type" value="Genomic_DNA"/>
</dbReference>
<dbReference type="GO" id="GO:0003700">
    <property type="term" value="F:DNA-binding transcription factor activity"/>
    <property type="evidence" value="ECO:0007669"/>
    <property type="project" value="InterPro"/>
</dbReference>
<dbReference type="EMBL" id="JAGXOE010000033">
    <property type="protein sequence ID" value="MBS4102345.1"/>
    <property type="molecule type" value="Genomic_DNA"/>
</dbReference>
<keyword evidence="4" id="KW-0010">Activator</keyword>
<dbReference type="AlphaFoldDB" id="A0A3P8L3Y1"/>
<sequence length="302" mass="32583">MDQWLSLLAPQLQALAALAAHDGHMTRAAAALGVPQSSMSRRIHALESDLRTPLLAHAGRAVRLTPAGEELARRIREPLRELELAIDAVVGEGDGEHGTVRFGFPLTMGSGRLPDLLSAFRRAHPGITVTLKQGHGSELVRDLESGSLDLAVTIPPPERLPHTVIGSQEIMAALPRSHPQAGAERIRLAQLRSETFIANPPDYHLRGSTERWCAAAGFTPEIAVEVTEFATIRELIARGLGVALLPHDDRAPSDVVEVPLEGEHRRAIALARATSTLAPATRHLHDFLLDAAGEPTRRAISR</sequence>
<dbReference type="OrthoDB" id="9803735at2"/>
<name>A0A3P8L3Y1_TSUPA</name>
<evidence type="ECO:0000256" key="5">
    <source>
        <dbReference type="ARBA" id="ARBA00023163"/>
    </source>
</evidence>
<keyword evidence="3" id="KW-0238">DNA-binding</keyword>
<dbReference type="Pfam" id="PF00126">
    <property type="entry name" value="HTH_1"/>
    <property type="match status" value="1"/>
</dbReference>
<keyword evidence="5" id="KW-0804">Transcription</keyword>
<evidence type="ECO:0000313" key="8">
    <source>
        <dbReference type="EMBL" id="VDR37101.1"/>
    </source>
</evidence>
<dbReference type="InterPro" id="IPR036388">
    <property type="entry name" value="WH-like_DNA-bd_sf"/>
</dbReference>
<dbReference type="Pfam" id="PF03466">
    <property type="entry name" value="LysR_substrate"/>
    <property type="match status" value="1"/>
</dbReference>
<keyword evidence="10" id="KW-1185">Reference proteome</keyword>
<dbReference type="GO" id="GO:0003677">
    <property type="term" value="F:DNA binding"/>
    <property type="evidence" value="ECO:0007669"/>
    <property type="project" value="UniProtKB-KW"/>
</dbReference>
<keyword evidence="2" id="KW-0805">Transcription regulation</keyword>
<dbReference type="Proteomes" id="UP000271626">
    <property type="component" value="Chromosome"/>
</dbReference>
<dbReference type="Gene3D" id="3.40.190.290">
    <property type="match status" value="1"/>
</dbReference>
<evidence type="ECO:0000256" key="3">
    <source>
        <dbReference type="ARBA" id="ARBA00023125"/>
    </source>
</evidence>
<feature type="domain" description="HTH lysR-type" evidence="6">
    <location>
        <begin position="7"/>
        <end position="65"/>
    </location>
</feature>
<organism evidence="8 9">
    <name type="scientific">Tsukamurella paurometabola</name>
    <name type="common">Corynebacterium paurometabolum</name>
    <dbReference type="NCBI Taxonomy" id="2061"/>
    <lineage>
        <taxon>Bacteria</taxon>
        <taxon>Bacillati</taxon>
        <taxon>Actinomycetota</taxon>
        <taxon>Actinomycetes</taxon>
        <taxon>Mycobacteriales</taxon>
        <taxon>Tsukamurellaceae</taxon>
        <taxon>Tsukamurella</taxon>
    </lineage>
</organism>
<dbReference type="RefSeq" id="WP_126194537.1">
    <property type="nucleotide sequence ID" value="NZ_CP085954.1"/>
</dbReference>
<evidence type="ECO:0000256" key="4">
    <source>
        <dbReference type="ARBA" id="ARBA00023159"/>
    </source>
</evidence>
<evidence type="ECO:0000256" key="1">
    <source>
        <dbReference type="ARBA" id="ARBA00009437"/>
    </source>
</evidence>
<dbReference type="InterPro" id="IPR000847">
    <property type="entry name" value="LysR_HTH_N"/>
</dbReference>
<dbReference type="GO" id="GO:0032993">
    <property type="term" value="C:protein-DNA complex"/>
    <property type="evidence" value="ECO:0007669"/>
    <property type="project" value="TreeGrafter"/>
</dbReference>
<dbReference type="PANTHER" id="PTHR30346:SF28">
    <property type="entry name" value="HTH-TYPE TRANSCRIPTIONAL REGULATOR CYNR"/>
    <property type="match status" value="1"/>
</dbReference>
<comment type="similarity">
    <text evidence="1">Belongs to the LysR transcriptional regulatory family.</text>
</comment>